<accession>A0A6J4S117</accession>
<sequence>MSEAAAPPDRRGEASSRISTRVVAIFKDYLGRGPTRARTIIRDNLVVCLLEDSLTRAERSLALGGRDATVRDLRREFQEVMEGDLRAAVEEILGRRVIAFMSANHTDPDYLAEVFVLEDDDGDDAFDGAMLTAVRD</sequence>
<dbReference type="AlphaFoldDB" id="A0A6J4S117"/>
<evidence type="ECO:0000259" key="1">
    <source>
        <dbReference type="Pfam" id="PF10057"/>
    </source>
</evidence>
<dbReference type="EMBL" id="CADCVS010000141">
    <property type="protein sequence ID" value="CAA9482141.1"/>
    <property type="molecule type" value="Genomic_DNA"/>
</dbReference>
<proteinExistence type="predicted"/>
<evidence type="ECO:0000313" key="2">
    <source>
        <dbReference type="EMBL" id="CAA9482141.1"/>
    </source>
</evidence>
<name>A0A6J4S117_9ACTN</name>
<reference evidence="2" key="1">
    <citation type="submission" date="2020-02" db="EMBL/GenBank/DDBJ databases">
        <authorList>
            <person name="Meier V. D."/>
        </authorList>
    </citation>
    <scope>NUCLEOTIDE SEQUENCE</scope>
    <source>
        <strain evidence="2">AVDCRST_MAG30</strain>
    </source>
</reference>
<gene>
    <name evidence="2" type="ORF">AVDCRST_MAG30-862</name>
</gene>
<organism evidence="2">
    <name type="scientific">uncultured Solirubrobacteraceae bacterium</name>
    <dbReference type="NCBI Taxonomy" id="1162706"/>
    <lineage>
        <taxon>Bacteria</taxon>
        <taxon>Bacillati</taxon>
        <taxon>Actinomycetota</taxon>
        <taxon>Thermoleophilia</taxon>
        <taxon>Solirubrobacterales</taxon>
        <taxon>Solirubrobacteraceae</taxon>
        <taxon>environmental samples</taxon>
    </lineage>
</organism>
<dbReference type="InterPro" id="IPR018745">
    <property type="entry name" value="MpsC"/>
</dbReference>
<feature type="domain" description="Na+-translocating membrane potential-generating system MpsC" evidence="1">
    <location>
        <begin position="11"/>
        <end position="118"/>
    </location>
</feature>
<protein>
    <recommendedName>
        <fullName evidence="1">Na+-translocating membrane potential-generating system MpsC domain-containing protein</fullName>
    </recommendedName>
</protein>
<dbReference type="Pfam" id="PF10057">
    <property type="entry name" value="MpsC"/>
    <property type="match status" value="1"/>
</dbReference>